<dbReference type="HAMAP" id="MF_00125">
    <property type="entry name" value="HisZ"/>
    <property type="match status" value="1"/>
</dbReference>
<dbReference type="PANTHER" id="PTHR43707:SF6">
    <property type="entry name" value="ATP PHOSPHORIBOSYLTRANSFERASE REGULATORY SUBUNIT"/>
    <property type="match status" value="1"/>
</dbReference>
<dbReference type="EMBL" id="WBKH01000001">
    <property type="protein sequence ID" value="KAB1479933.1"/>
    <property type="molecule type" value="Genomic_DNA"/>
</dbReference>
<dbReference type="GeneID" id="83054129"/>
<evidence type="ECO:0000313" key="12">
    <source>
        <dbReference type="EMBL" id="KAB1479933.1"/>
    </source>
</evidence>
<evidence type="ECO:0000256" key="8">
    <source>
        <dbReference type="ARBA" id="ARBA00025246"/>
    </source>
</evidence>
<dbReference type="InterPro" id="IPR004516">
    <property type="entry name" value="HisRS/HisZ"/>
</dbReference>
<dbReference type="GO" id="GO:0000105">
    <property type="term" value="P:L-histidine biosynthetic process"/>
    <property type="evidence" value="ECO:0007669"/>
    <property type="project" value="UniProtKB-UniRule"/>
</dbReference>
<evidence type="ECO:0000256" key="10">
    <source>
        <dbReference type="PIRSR" id="PIRSR001549-1"/>
    </source>
</evidence>
<comment type="similarity">
    <text evidence="3 9">Belongs to the class-II aminoacyl-tRNA synthetase family. HisZ subfamily.</text>
</comment>
<evidence type="ECO:0000256" key="4">
    <source>
        <dbReference type="ARBA" id="ARBA00020397"/>
    </source>
</evidence>
<dbReference type="UniPathway" id="UPA00031">
    <property type="reaction ID" value="UER00006"/>
</dbReference>
<gene>
    <name evidence="9" type="primary">hisZ</name>
    <name evidence="12" type="ORF">F8R14_01295</name>
</gene>
<evidence type="ECO:0000256" key="1">
    <source>
        <dbReference type="ARBA" id="ARBA00004496"/>
    </source>
</evidence>
<protein>
    <recommendedName>
        <fullName evidence="4 9">ATP phosphoribosyltransferase regulatory subunit</fullName>
    </recommendedName>
</protein>
<keyword evidence="6 9" id="KW-0028">Amino-acid biosynthesis</keyword>
<comment type="function">
    <text evidence="8 9">Required for the first step of histidine biosynthesis. May allow the feedback regulation of ATP phosphoribosyltransferase activity by histidine.</text>
</comment>
<dbReference type="Proteomes" id="UP000434554">
    <property type="component" value="Unassembled WGS sequence"/>
</dbReference>
<dbReference type="PANTHER" id="PTHR43707">
    <property type="entry name" value="HISTIDYL-TRNA SYNTHETASE"/>
    <property type="match status" value="1"/>
</dbReference>
<dbReference type="GO" id="GO:0016757">
    <property type="term" value="F:glycosyltransferase activity"/>
    <property type="evidence" value="ECO:0007669"/>
    <property type="project" value="UniProtKB-KW"/>
</dbReference>
<dbReference type="PIRSF" id="PIRSF001549">
    <property type="entry name" value="His-tRNA_synth"/>
    <property type="match status" value="1"/>
</dbReference>
<evidence type="ECO:0000256" key="2">
    <source>
        <dbReference type="ARBA" id="ARBA00004667"/>
    </source>
</evidence>
<evidence type="ECO:0000256" key="7">
    <source>
        <dbReference type="ARBA" id="ARBA00023102"/>
    </source>
</evidence>
<dbReference type="AlphaFoldDB" id="A0A833CCT7"/>
<dbReference type="GO" id="GO:0005737">
    <property type="term" value="C:cytoplasm"/>
    <property type="evidence" value="ECO:0007669"/>
    <property type="project" value="UniProtKB-SubCell"/>
</dbReference>
<evidence type="ECO:0000313" key="13">
    <source>
        <dbReference type="Proteomes" id="UP000434554"/>
    </source>
</evidence>
<organism evidence="12 13">
    <name type="scientific">Veillonella seminalis</name>
    <dbReference type="NCBI Taxonomy" id="1502943"/>
    <lineage>
        <taxon>Bacteria</taxon>
        <taxon>Bacillati</taxon>
        <taxon>Bacillota</taxon>
        <taxon>Negativicutes</taxon>
        <taxon>Veillonellales</taxon>
        <taxon>Veillonellaceae</taxon>
        <taxon>Veillonella</taxon>
    </lineage>
</organism>
<comment type="miscellaneous">
    <text evidence="9">This function is generally fulfilled by the C-terminal part of HisG, which is missing in some bacteria such as this one.</text>
</comment>
<accession>A0A833CCT7</accession>
<comment type="subunit">
    <text evidence="9">Heteromultimer composed of HisG and HisZ subunits.</text>
</comment>
<dbReference type="GO" id="GO:0004821">
    <property type="term" value="F:histidine-tRNA ligase activity"/>
    <property type="evidence" value="ECO:0007669"/>
    <property type="project" value="TreeGrafter"/>
</dbReference>
<comment type="caution">
    <text evidence="12">The sequence shown here is derived from an EMBL/GenBank/DDBJ whole genome shotgun (WGS) entry which is preliminary data.</text>
</comment>
<evidence type="ECO:0000256" key="3">
    <source>
        <dbReference type="ARBA" id="ARBA00005539"/>
    </source>
</evidence>
<keyword evidence="12" id="KW-0808">Transferase</keyword>
<comment type="pathway">
    <text evidence="2 9">Amino-acid biosynthesis; L-histidine biosynthesis; L-histidine from 5-phospho-alpha-D-ribose 1-diphosphate: step 1/9.</text>
</comment>
<comment type="subcellular location">
    <subcellularLocation>
        <location evidence="1 9">Cytoplasm</location>
    </subcellularLocation>
</comment>
<dbReference type="SUPFAM" id="SSF55681">
    <property type="entry name" value="Class II aaRS and biotin synthetases"/>
    <property type="match status" value="1"/>
</dbReference>
<keyword evidence="7 9" id="KW-0368">Histidine biosynthesis</keyword>
<keyword evidence="5 9" id="KW-0963">Cytoplasm</keyword>
<dbReference type="RefSeq" id="WP_127006869.1">
    <property type="nucleotide sequence ID" value="NZ_JAGZQP010000004.1"/>
</dbReference>
<feature type="binding site" evidence="10">
    <location>
        <position position="120"/>
    </location>
    <ligand>
        <name>L-histidine</name>
        <dbReference type="ChEBI" id="CHEBI:57595"/>
    </ligand>
</feature>
<dbReference type="InterPro" id="IPR045864">
    <property type="entry name" value="aa-tRNA-synth_II/BPL/LPL"/>
</dbReference>
<dbReference type="GO" id="GO:0006427">
    <property type="term" value="P:histidyl-tRNA aminoacylation"/>
    <property type="evidence" value="ECO:0007669"/>
    <property type="project" value="TreeGrafter"/>
</dbReference>
<dbReference type="GO" id="GO:0140096">
    <property type="term" value="F:catalytic activity, acting on a protein"/>
    <property type="evidence" value="ECO:0007669"/>
    <property type="project" value="UniProtKB-ARBA"/>
</dbReference>
<evidence type="ECO:0000259" key="11">
    <source>
        <dbReference type="Pfam" id="PF13393"/>
    </source>
</evidence>
<dbReference type="Gene3D" id="3.30.930.10">
    <property type="entry name" value="Bira Bifunctional Protein, Domain 2"/>
    <property type="match status" value="1"/>
</dbReference>
<feature type="domain" description="Class II Histidinyl-tRNA synthetase (HisRS)-like catalytic core" evidence="11">
    <location>
        <begin position="9"/>
        <end position="314"/>
    </location>
</feature>
<feature type="binding site" evidence="10">
    <location>
        <begin position="268"/>
        <end position="269"/>
    </location>
    <ligand>
        <name>L-histidine</name>
        <dbReference type="ChEBI" id="CHEBI:57595"/>
    </ligand>
</feature>
<evidence type="ECO:0000256" key="6">
    <source>
        <dbReference type="ARBA" id="ARBA00022605"/>
    </source>
</evidence>
<dbReference type="Pfam" id="PF13393">
    <property type="entry name" value="tRNA-synt_His"/>
    <property type="match status" value="1"/>
</dbReference>
<dbReference type="InterPro" id="IPR041715">
    <property type="entry name" value="HisRS-like_core"/>
</dbReference>
<feature type="binding site" evidence="10">
    <location>
        <begin position="78"/>
        <end position="80"/>
    </location>
    <ligand>
        <name>L-histidine</name>
        <dbReference type="ChEBI" id="CHEBI:57595"/>
    </ligand>
</feature>
<sequence length="385" mass="43437">MRQKRLPPGFRDEFGEEAQKKAALSHGLAKCFYERGYTKINTPLIEYKNIFDDYDLAVQQRMYEVVDSSQERMVVRPDLTLPIARFLANIQVNLPKKFYYIGDVLAMNQAHRGWANQVTQAGIELVGYASEQAELECLLIINQVNRLWLNNRLYVELSDARFAETVVAALGLSENERTALFDALFNKNLPVYERLIESYAENTLYSLLKIWPRLFGSIDEVKRELEAIILPMNAQRLVNRVMEMAQAVQKLSSQQVRIDFSSPAPQPYYTGITFRGYVDGVASYLVSGGRYDKLLANFQKEPTCAVGMGFDLDVLTEVAHIEVPKAQPIYVYAEFGAWDKAADYLLAHPAYSLVLADTLAEARTQAKADGAKLYVVTAEGVKADA</sequence>
<proteinExistence type="inferred from homology"/>
<dbReference type="InterPro" id="IPR004517">
    <property type="entry name" value="HisZ"/>
</dbReference>
<evidence type="ECO:0000256" key="9">
    <source>
        <dbReference type="HAMAP-Rule" id="MF_00125"/>
    </source>
</evidence>
<name>A0A833CCT7_9FIRM</name>
<evidence type="ECO:0000256" key="5">
    <source>
        <dbReference type="ARBA" id="ARBA00022490"/>
    </source>
</evidence>
<keyword evidence="12" id="KW-0328">Glycosyltransferase</keyword>
<feature type="binding site" evidence="10">
    <location>
        <position position="124"/>
    </location>
    <ligand>
        <name>L-histidine</name>
        <dbReference type="ChEBI" id="CHEBI:57595"/>
    </ligand>
</feature>
<reference evidence="12 13" key="1">
    <citation type="submission" date="2019-09" db="EMBL/GenBank/DDBJ databases">
        <title>Draft genome sequence of 3 type strains from the CCUG.</title>
        <authorList>
            <person name="Pineiro-Iglesias B."/>
            <person name="Tunovic T."/>
            <person name="Unosson C."/>
            <person name="Inganas E."/>
            <person name="Ohlen M."/>
            <person name="Cardew S."/>
            <person name="Jensie-Markopoulos S."/>
            <person name="Salva-Serra F."/>
            <person name="Jaen-Luchoro D."/>
            <person name="Karlsson R."/>
            <person name="Svensson-Stadler L."/>
            <person name="Chun J."/>
            <person name="Moore E."/>
        </authorList>
    </citation>
    <scope>NUCLEOTIDE SEQUENCE [LARGE SCALE GENOMIC DNA]</scope>
    <source>
        <strain evidence="12 13">CCUG 65427</strain>
    </source>
</reference>